<feature type="region of interest" description="Disordered" evidence="1">
    <location>
        <begin position="30"/>
        <end position="55"/>
    </location>
</feature>
<evidence type="ECO:0000313" key="2">
    <source>
        <dbReference type="EMBL" id="EDW25990.1"/>
    </source>
</evidence>
<dbReference type="Proteomes" id="UP000008744">
    <property type="component" value="Unassembled WGS sequence"/>
</dbReference>
<keyword evidence="3" id="KW-1185">Reference proteome</keyword>
<dbReference type="AlphaFoldDB" id="B4GTX0"/>
<sequence length="82" mass="9264">MKIDFQPDPFDFEEEVKKVREDVEQIVMDDIDTNAGTDADTDADTDVDTDSDSNLDPTTMEVLNGFSELIFLVSRVLNSQFI</sequence>
<evidence type="ECO:0000256" key="1">
    <source>
        <dbReference type="SAM" id="MobiDB-lite"/>
    </source>
</evidence>
<dbReference type="EMBL" id="CH479190">
    <property type="protein sequence ID" value="EDW25990.1"/>
    <property type="molecule type" value="Genomic_DNA"/>
</dbReference>
<evidence type="ECO:0000313" key="3">
    <source>
        <dbReference type="Proteomes" id="UP000008744"/>
    </source>
</evidence>
<gene>
    <name evidence="2" type="primary">Dper\GL14439</name>
    <name evidence="2" type="ORF">Dper_GL14439</name>
</gene>
<protein>
    <submittedName>
        <fullName evidence="2">GL14439</fullName>
    </submittedName>
</protein>
<name>B4GTX0_DROPE</name>
<dbReference type="HOGENOM" id="CLU_2560716_0_0_1"/>
<reference evidence="2 3" key="1">
    <citation type="journal article" date="2007" name="Nature">
        <title>Evolution of genes and genomes on the Drosophila phylogeny.</title>
        <authorList>
            <consortium name="Drosophila 12 Genomes Consortium"/>
            <person name="Clark A.G."/>
            <person name="Eisen M.B."/>
            <person name="Smith D.R."/>
            <person name="Bergman C.M."/>
            <person name="Oliver B."/>
            <person name="Markow T.A."/>
            <person name="Kaufman T.C."/>
            <person name="Kellis M."/>
            <person name="Gelbart W."/>
            <person name="Iyer V.N."/>
            <person name="Pollard D.A."/>
            <person name="Sackton T.B."/>
            <person name="Larracuente A.M."/>
            <person name="Singh N.D."/>
            <person name="Abad J.P."/>
            <person name="Abt D.N."/>
            <person name="Adryan B."/>
            <person name="Aguade M."/>
            <person name="Akashi H."/>
            <person name="Anderson W.W."/>
            <person name="Aquadro C.F."/>
            <person name="Ardell D.H."/>
            <person name="Arguello R."/>
            <person name="Artieri C.G."/>
            <person name="Barbash D.A."/>
            <person name="Barker D."/>
            <person name="Barsanti P."/>
            <person name="Batterham P."/>
            <person name="Batzoglou S."/>
            <person name="Begun D."/>
            <person name="Bhutkar A."/>
            <person name="Blanco E."/>
            <person name="Bosak S.A."/>
            <person name="Bradley R.K."/>
            <person name="Brand A.D."/>
            <person name="Brent M.R."/>
            <person name="Brooks A.N."/>
            <person name="Brown R.H."/>
            <person name="Butlin R.K."/>
            <person name="Caggese C."/>
            <person name="Calvi B.R."/>
            <person name="Bernardo de Carvalho A."/>
            <person name="Caspi A."/>
            <person name="Castrezana S."/>
            <person name="Celniker S.E."/>
            <person name="Chang J.L."/>
            <person name="Chapple C."/>
            <person name="Chatterji S."/>
            <person name="Chinwalla A."/>
            <person name="Civetta A."/>
            <person name="Clifton S.W."/>
            <person name="Comeron J.M."/>
            <person name="Costello J.C."/>
            <person name="Coyne J.A."/>
            <person name="Daub J."/>
            <person name="David R.G."/>
            <person name="Delcher A.L."/>
            <person name="Delehaunty K."/>
            <person name="Do C.B."/>
            <person name="Ebling H."/>
            <person name="Edwards K."/>
            <person name="Eickbush T."/>
            <person name="Evans J.D."/>
            <person name="Filipski A."/>
            <person name="Findeiss S."/>
            <person name="Freyhult E."/>
            <person name="Fulton L."/>
            <person name="Fulton R."/>
            <person name="Garcia A.C."/>
            <person name="Gardiner A."/>
            <person name="Garfield D.A."/>
            <person name="Garvin B.E."/>
            <person name="Gibson G."/>
            <person name="Gilbert D."/>
            <person name="Gnerre S."/>
            <person name="Godfrey J."/>
            <person name="Good R."/>
            <person name="Gotea V."/>
            <person name="Gravely B."/>
            <person name="Greenberg A.J."/>
            <person name="Griffiths-Jones S."/>
            <person name="Gross S."/>
            <person name="Guigo R."/>
            <person name="Gustafson E.A."/>
            <person name="Haerty W."/>
            <person name="Hahn M.W."/>
            <person name="Halligan D.L."/>
            <person name="Halpern A.L."/>
            <person name="Halter G.M."/>
            <person name="Han M.V."/>
            <person name="Heger A."/>
            <person name="Hillier L."/>
            <person name="Hinrichs A.S."/>
            <person name="Holmes I."/>
            <person name="Hoskins R.A."/>
            <person name="Hubisz M.J."/>
            <person name="Hultmark D."/>
            <person name="Huntley M.A."/>
            <person name="Jaffe D.B."/>
            <person name="Jagadeeshan S."/>
            <person name="Jeck W.R."/>
            <person name="Johnson J."/>
            <person name="Jones C.D."/>
            <person name="Jordan W.C."/>
            <person name="Karpen G.H."/>
            <person name="Kataoka E."/>
            <person name="Keightley P.D."/>
            <person name="Kheradpour P."/>
            <person name="Kirkness E.F."/>
            <person name="Koerich L.B."/>
            <person name="Kristiansen K."/>
            <person name="Kudrna D."/>
            <person name="Kulathinal R.J."/>
            <person name="Kumar S."/>
            <person name="Kwok R."/>
            <person name="Lander E."/>
            <person name="Langley C.H."/>
            <person name="Lapoint R."/>
            <person name="Lazzaro B.P."/>
            <person name="Lee S.J."/>
            <person name="Levesque L."/>
            <person name="Li R."/>
            <person name="Lin C.F."/>
            <person name="Lin M.F."/>
            <person name="Lindblad-Toh K."/>
            <person name="Llopart A."/>
            <person name="Long M."/>
            <person name="Low L."/>
            <person name="Lozovsky E."/>
            <person name="Lu J."/>
            <person name="Luo M."/>
            <person name="Machado C.A."/>
            <person name="Makalowski W."/>
            <person name="Marzo M."/>
            <person name="Matsuda M."/>
            <person name="Matzkin L."/>
            <person name="McAllister B."/>
            <person name="McBride C.S."/>
            <person name="McKernan B."/>
            <person name="McKernan K."/>
            <person name="Mendez-Lago M."/>
            <person name="Minx P."/>
            <person name="Mollenhauer M.U."/>
            <person name="Montooth K."/>
            <person name="Mount S.M."/>
            <person name="Mu X."/>
            <person name="Myers E."/>
            <person name="Negre B."/>
            <person name="Newfeld S."/>
            <person name="Nielsen R."/>
            <person name="Noor M.A."/>
            <person name="O'Grady P."/>
            <person name="Pachter L."/>
            <person name="Papaceit M."/>
            <person name="Parisi M.J."/>
            <person name="Parisi M."/>
            <person name="Parts L."/>
            <person name="Pedersen J.S."/>
            <person name="Pesole G."/>
            <person name="Phillippy A.M."/>
            <person name="Ponting C.P."/>
            <person name="Pop M."/>
            <person name="Porcelli D."/>
            <person name="Powell J.R."/>
            <person name="Prohaska S."/>
            <person name="Pruitt K."/>
            <person name="Puig M."/>
            <person name="Quesneville H."/>
            <person name="Ram K.R."/>
            <person name="Rand D."/>
            <person name="Rasmussen M.D."/>
            <person name="Reed L.K."/>
            <person name="Reenan R."/>
            <person name="Reily A."/>
            <person name="Remington K.A."/>
            <person name="Rieger T.T."/>
            <person name="Ritchie M.G."/>
            <person name="Robin C."/>
            <person name="Rogers Y.H."/>
            <person name="Rohde C."/>
            <person name="Rozas J."/>
            <person name="Rubenfield M.J."/>
            <person name="Ruiz A."/>
            <person name="Russo S."/>
            <person name="Salzberg S.L."/>
            <person name="Sanchez-Gracia A."/>
            <person name="Saranga D.J."/>
            <person name="Sato H."/>
            <person name="Schaeffer S.W."/>
            <person name="Schatz M.C."/>
            <person name="Schlenke T."/>
            <person name="Schwartz R."/>
            <person name="Segarra C."/>
            <person name="Singh R.S."/>
            <person name="Sirot L."/>
            <person name="Sirota M."/>
            <person name="Sisneros N.B."/>
            <person name="Smith C.D."/>
            <person name="Smith T.F."/>
            <person name="Spieth J."/>
            <person name="Stage D.E."/>
            <person name="Stark A."/>
            <person name="Stephan W."/>
            <person name="Strausberg R.L."/>
            <person name="Strempel S."/>
            <person name="Sturgill D."/>
            <person name="Sutton G."/>
            <person name="Sutton G.G."/>
            <person name="Tao W."/>
            <person name="Teichmann S."/>
            <person name="Tobari Y.N."/>
            <person name="Tomimura Y."/>
            <person name="Tsolas J.M."/>
            <person name="Valente V.L."/>
            <person name="Venter E."/>
            <person name="Venter J.C."/>
            <person name="Vicario S."/>
            <person name="Vieira F.G."/>
            <person name="Vilella A.J."/>
            <person name="Villasante A."/>
            <person name="Walenz B."/>
            <person name="Wang J."/>
            <person name="Wasserman M."/>
            <person name="Watts T."/>
            <person name="Wilson D."/>
            <person name="Wilson R.K."/>
            <person name="Wing R.A."/>
            <person name="Wolfner M.F."/>
            <person name="Wong A."/>
            <person name="Wong G.K."/>
            <person name="Wu C.I."/>
            <person name="Wu G."/>
            <person name="Yamamoto D."/>
            <person name="Yang H.P."/>
            <person name="Yang S.P."/>
            <person name="Yorke J.A."/>
            <person name="Yoshida K."/>
            <person name="Zdobnov E."/>
            <person name="Zhang P."/>
            <person name="Zhang Y."/>
            <person name="Zimin A.V."/>
            <person name="Baldwin J."/>
            <person name="Abdouelleil A."/>
            <person name="Abdulkadir J."/>
            <person name="Abebe A."/>
            <person name="Abera B."/>
            <person name="Abreu J."/>
            <person name="Acer S.C."/>
            <person name="Aftuck L."/>
            <person name="Alexander A."/>
            <person name="An P."/>
            <person name="Anderson E."/>
            <person name="Anderson S."/>
            <person name="Arachi H."/>
            <person name="Azer M."/>
            <person name="Bachantsang P."/>
            <person name="Barry A."/>
            <person name="Bayul T."/>
            <person name="Berlin A."/>
            <person name="Bessette D."/>
            <person name="Bloom T."/>
            <person name="Blye J."/>
            <person name="Boguslavskiy L."/>
            <person name="Bonnet C."/>
            <person name="Boukhgalter B."/>
            <person name="Bourzgui I."/>
            <person name="Brown A."/>
            <person name="Cahill P."/>
            <person name="Channer S."/>
            <person name="Cheshatsang Y."/>
            <person name="Chuda L."/>
            <person name="Citroen M."/>
            <person name="Collymore A."/>
            <person name="Cooke P."/>
            <person name="Costello M."/>
            <person name="D'Aco K."/>
            <person name="Daza R."/>
            <person name="De Haan G."/>
            <person name="DeGray S."/>
            <person name="DeMaso C."/>
            <person name="Dhargay N."/>
            <person name="Dooley K."/>
            <person name="Dooley E."/>
            <person name="Doricent M."/>
            <person name="Dorje P."/>
            <person name="Dorjee K."/>
            <person name="Dupes A."/>
            <person name="Elong R."/>
            <person name="Falk J."/>
            <person name="Farina A."/>
            <person name="Faro S."/>
            <person name="Ferguson D."/>
            <person name="Fisher S."/>
            <person name="Foley C.D."/>
            <person name="Franke A."/>
            <person name="Friedrich D."/>
            <person name="Gadbois L."/>
            <person name="Gearin G."/>
            <person name="Gearin C.R."/>
            <person name="Giannoukos G."/>
            <person name="Goode T."/>
            <person name="Graham J."/>
            <person name="Grandbois E."/>
            <person name="Grewal S."/>
            <person name="Gyaltsen K."/>
            <person name="Hafez N."/>
            <person name="Hagos B."/>
            <person name="Hall J."/>
            <person name="Henson C."/>
            <person name="Hollinger A."/>
            <person name="Honan T."/>
            <person name="Huard M.D."/>
            <person name="Hughes L."/>
            <person name="Hurhula B."/>
            <person name="Husby M.E."/>
            <person name="Kamat A."/>
            <person name="Kanga B."/>
            <person name="Kashin S."/>
            <person name="Khazanovich D."/>
            <person name="Kisner P."/>
            <person name="Lance K."/>
            <person name="Lara M."/>
            <person name="Lee W."/>
            <person name="Lennon N."/>
            <person name="Letendre F."/>
            <person name="LeVine R."/>
            <person name="Lipovsky A."/>
            <person name="Liu X."/>
            <person name="Liu J."/>
            <person name="Liu S."/>
            <person name="Lokyitsang T."/>
            <person name="Lokyitsang Y."/>
            <person name="Lubonja R."/>
            <person name="Lui A."/>
            <person name="MacDonald P."/>
            <person name="Magnisalis V."/>
            <person name="Maru K."/>
            <person name="Matthews C."/>
            <person name="McCusker W."/>
            <person name="McDonough S."/>
            <person name="Mehta T."/>
            <person name="Meldrim J."/>
            <person name="Meneus L."/>
            <person name="Mihai O."/>
            <person name="Mihalev A."/>
            <person name="Mihova T."/>
            <person name="Mittelman R."/>
            <person name="Mlenga V."/>
            <person name="Montmayeur A."/>
            <person name="Mulrain L."/>
            <person name="Navidi A."/>
            <person name="Naylor J."/>
            <person name="Negash T."/>
            <person name="Nguyen T."/>
            <person name="Nguyen N."/>
            <person name="Nicol R."/>
            <person name="Norbu C."/>
            <person name="Norbu N."/>
            <person name="Novod N."/>
            <person name="O'Neill B."/>
            <person name="Osman S."/>
            <person name="Markiewicz E."/>
            <person name="Oyono O.L."/>
            <person name="Patti C."/>
            <person name="Phunkhang P."/>
            <person name="Pierre F."/>
            <person name="Priest M."/>
            <person name="Raghuraman S."/>
            <person name="Rege F."/>
            <person name="Reyes R."/>
            <person name="Rise C."/>
            <person name="Rogov P."/>
            <person name="Ross K."/>
            <person name="Ryan E."/>
            <person name="Settipalli S."/>
            <person name="Shea T."/>
            <person name="Sherpa N."/>
            <person name="Shi L."/>
            <person name="Shih D."/>
            <person name="Sparrow T."/>
            <person name="Spaulding J."/>
            <person name="Stalker J."/>
            <person name="Stange-Thomann N."/>
            <person name="Stavropoulos S."/>
            <person name="Stone C."/>
            <person name="Strader C."/>
            <person name="Tesfaye S."/>
            <person name="Thomson T."/>
            <person name="Thoulutsang Y."/>
            <person name="Thoulutsang D."/>
            <person name="Topham K."/>
            <person name="Topping I."/>
            <person name="Tsamla T."/>
            <person name="Vassiliev H."/>
            <person name="Vo A."/>
            <person name="Wangchuk T."/>
            <person name="Wangdi T."/>
            <person name="Weiand M."/>
            <person name="Wilkinson J."/>
            <person name="Wilson A."/>
            <person name="Yadav S."/>
            <person name="Young G."/>
            <person name="Yu Q."/>
            <person name="Zembek L."/>
            <person name="Zhong D."/>
            <person name="Zimmer A."/>
            <person name="Zwirko Z."/>
            <person name="Jaffe D.B."/>
            <person name="Alvarez P."/>
            <person name="Brockman W."/>
            <person name="Butler J."/>
            <person name="Chin C."/>
            <person name="Gnerre S."/>
            <person name="Grabherr M."/>
            <person name="Kleber M."/>
            <person name="Mauceli E."/>
            <person name="MacCallum I."/>
        </authorList>
    </citation>
    <scope>NUCLEOTIDE SEQUENCE [LARGE SCALE GENOMIC DNA]</scope>
    <source>
        <strain evidence="3">MSH-3 / Tucson 14011-0111.49</strain>
    </source>
</reference>
<proteinExistence type="predicted"/>
<dbReference type="OMA" id="QIVMDDI"/>
<accession>B4GTX0</accession>
<organism evidence="3">
    <name type="scientific">Drosophila persimilis</name>
    <name type="common">Fruit fly</name>
    <dbReference type="NCBI Taxonomy" id="7234"/>
    <lineage>
        <taxon>Eukaryota</taxon>
        <taxon>Metazoa</taxon>
        <taxon>Ecdysozoa</taxon>
        <taxon>Arthropoda</taxon>
        <taxon>Hexapoda</taxon>
        <taxon>Insecta</taxon>
        <taxon>Pterygota</taxon>
        <taxon>Neoptera</taxon>
        <taxon>Endopterygota</taxon>
        <taxon>Diptera</taxon>
        <taxon>Brachycera</taxon>
        <taxon>Muscomorpha</taxon>
        <taxon>Ephydroidea</taxon>
        <taxon>Drosophilidae</taxon>
        <taxon>Drosophila</taxon>
        <taxon>Sophophora</taxon>
    </lineage>
</organism>
<feature type="compositionally biased region" description="Acidic residues" evidence="1">
    <location>
        <begin position="39"/>
        <end position="53"/>
    </location>
</feature>